<dbReference type="PROSITE" id="PS50097">
    <property type="entry name" value="BTB"/>
    <property type="match status" value="1"/>
</dbReference>
<proteinExistence type="predicted"/>
<dbReference type="EMBL" id="ML977311">
    <property type="protein sequence ID" value="KAF2122115.1"/>
    <property type="molecule type" value="Genomic_DNA"/>
</dbReference>
<accession>A0A6A5ZSS2</accession>
<evidence type="ECO:0000313" key="3">
    <source>
        <dbReference type="EMBL" id="KAF2122115.1"/>
    </source>
</evidence>
<evidence type="ECO:0000256" key="1">
    <source>
        <dbReference type="SAM" id="MobiDB-lite"/>
    </source>
</evidence>
<feature type="compositionally biased region" description="Basic and acidic residues" evidence="1">
    <location>
        <begin position="201"/>
        <end position="211"/>
    </location>
</feature>
<dbReference type="Pfam" id="PF00651">
    <property type="entry name" value="BTB"/>
    <property type="match status" value="1"/>
</dbReference>
<feature type="domain" description="BTB" evidence="2">
    <location>
        <begin position="30"/>
        <end position="98"/>
    </location>
</feature>
<dbReference type="InterPro" id="IPR000210">
    <property type="entry name" value="BTB/POZ_dom"/>
</dbReference>
<reference evidence="3" key="1">
    <citation type="journal article" date="2020" name="Stud. Mycol.">
        <title>101 Dothideomycetes genomes: a test case for predicting lifestyles and emergence of pathogens.</title>
        <authorList>
            <person name="Haridas S."/>
            <person name="Albert R."/>
            <person name="Binder M."/>
            <person name="Bloem J."/>
            <person name="Labutti K."/>
            <person name="Salamov A."/>
            <person name="Andreopoulos B."/>
            <person name="Baker S."/>
            <person name="Barry K."/>
            <person name="Bills G."/>
            <person name="Bluhm B."/>
            <person name="Cannon C."/>
            <person name="Castanera R."/>
            <person name="Culley D."/>
            <person name="Daum C."/>
            <person name="Ezra D."/>
            <person name="Gonzalez J."/>
            <person name="Henrissat B."/>
            <person name="Kuo A."/>
            <person name="Liang C."/>
            <person name="Lipzen A."/>
            <person name="Lutzoni F."/>
            <person name="Magnuson J."/>
            <person name="Mondo S."/>
            <person name="Nolan M."/>
            <person name="Ohm R."/>
            <person name="Pangilinan J."/>
            <person name="Park H.-J."/>
            <person name="Ramirez L."/>
            <person name="Alfaro M."/>
            <person name="Sun H."/>
            <person name="Tritt A."/>
            <person name="Yoshinaga Y."/>
            <person name="Zwiers L.-H."/>
            <person name="Turgeon B."/>
            <person name="Goodwin S."/>
            <person name="Spatafora J."/>
            <person name="Crous P."/>
            <person name="Grigoriev I."/>
        </authorList>
    </citation>
    <scope>NUCLEOTIDE SEQUENCE</scope>
    <source>
        <strain evidence="3">CBS 627.86</strain>
    </source>
</reference>
<dbReference type="CDD" id="cd18186">
    <property type="entry name" value="BTB_POZ_ZBTB_KLHL-like"/>
    <property type="match status" value="1"/>
</dbReference>
<dbReference type="InterPro" id="IPR011333">
    <property type="entry name" value="SKP1/BTB/POZ_sf"/>
</dbReference>
<name>A0A6A5ZSS2_9PLEO</name>
<feature type="region of interest" description="Disordered" evidence="1">
    <location>
        <begin position="1"/>
        <end position="24"/>
    </location>
</feature>
<dbReference type="AlphaFoldDB" id="A0A6A5ZSS2"/>
<dbReference type="PANTHER" id="PTHR47843:SF2">
    <property type="entry name" value="BTB DOMAIN-CONTAINING PROTEIN"/>
    <property type="match status" value="1"/>
</dbReference>
<organism evidence="3 4">
    <name type="scientific">Lophiotrema nucula</name>
    <dbReference type="NCBI Taxonomy" id="690887"/>
    <lineage>
        <taxon>Eukaryota</taxon>
        <taxon>Fungi</taxon>
        <taxon>Dikarya</taxon>
        <taxon>Ascomycota</taxon>
        <taxon>Pezizomycotina</taxon>
        <taxon>Dothideomycetes</taxon>
        <taxon>Pleosporomycetidae</taxon>
        <taxon>Pleosporales</taxon>
        <taxon>Lophiotremataceae</taxon>
        <taxon>Lophiotrema</taxon>
    </lineage>
</organism>
<keyword evidence="4" id="KW-1185">Reference proteome</keyword>
<protein>
    <recommendedName>
        <fullName evidence="2">BTB domain-containing protein</fullName>
    </recommendedName>
</protein>
<dbReference type="PANTHER" id="PTHR47843">
    <property type="entry name" value="BTB DOMAIN-CONTAINING PROTEIN-RELATED"/>
    <property type="match status" value="1"/>
</dbReference>
<dbReference type="SUPFAM" id="SSF54695">
    <property type="entry name" value="POZ domain"/>
    <property type="match status" value="1"/>
</dbReference>
<feature type="region of interest" description="Disordered" evidence="1">
    <location>
        <begin position="201"/>
        <end position="230"/>
    </location>
</feature>
<sequence length="230" mass="25435">MDSTELTPGPPAKRARREDEKSGSLDLSGTTIEIVVSSGVTFHIHKNLICNASPFFTNATKLEWAGSTSKPVELSDVLPEVFKIYMAFLYTKNLDGGHGPEYSWSLLTNAYVLGEIVMDPAFQQAIHNEMIRVTKNTKKFPSIQSINIIYNGTMPASPVRRLIVDLCASRANQDTFKKDTDGIKKLNPEFLQDSLQALLEHRQPPKGKKTEGQGVCSKKPKVSNVSKSKP</sequence>
<dbReference type="OrthoDB" id="3794732at2759"/>
<evidence type="ECO:0000313" key="4">
    <source>
        <dbReference type="Proteomes" id="UP000799770"/>
    </source>
</evidence>
<gene>
    <name evidence="3" type="ORF">BDV96DRAFT_640180</name>
</gene>
<dbReference type="Gene3D" id="3.30.710.10">
    <property type="entry name" value="Potassium Channel Kv1.1, Chain A"/>
    <property type="match status" value="1"/>
</dbReference>
<dbReference type="Proteomes" id="UP000799770">
    <property type="component" value="Unassembled WGS sequence"/>
</dbReference>
<evidence type="ECO:0000259" key="2">
    <source>
        <dbReference type="PROSITE" id="PS50097"/>
    </source>
</evidence>